<dbReference type="InterPro" id="IPR016187">
    <property type="entry name" value="CTDL_fold"/>
</dbReference>
<dbReference type="SUPFAM" id="SSF56436">
    <property type="entry name" value="C-type lectin-like"/>
    <property type="match status" value="1"/>
</dbReference>
<feature type="chain" id="PRO_5041407516" description="C-type lectin domain-containing protein" evidence="2">
    <location>
        <begin position="18"/>
        <end position="441"/>
    </location>
</feature>
<keyword evidence="4" id="KW-1185">Reference proteome</keyword>
<evidence type="ECO:0000313" key="4">
    <source>
        <dbReference type="Proteomes" id="UP001175271"/>
    </source>
</evidence>
<feature type="region of interest" description="Disordered" evidence="1">
    <location>
        <begin position="370"/>
        <end position="393"/>
    </location>
</feature>
<dbReference type="AlphaFoldDB" id="A0AA39I4C9"/>
<name>A0AA39I4C9_9BILA</name>
<dbReference type="InterPro" id="IPR016186">
    <property type="entry name" value="C-type_lectin-like/link_sf"/>
</dbReference>
<feature type="region of interest" description="Disordered" evidence="1">
    <location>
        <begin position="106"/>
        <end position="198"/>
    </location>
</feature>
<gene>
    <name evidence="3" type="ORF">QR680_012311</name>
</gene>
<evidence type="ECO:0000313" key="3">
    <source>
        <dbReference type="EMBL" id="KAK0416139.1"/>
    </source>
</evidence>
<dbReference type="EMBL" id="JAUCMV010000002">
    <property type="protein sequence ID" value="KAK0416139.1"/>
    <property type="molecule type" value="Genomic_DNA"/>
</dbReference>
<organism evidence="3 4">
    <name type="scientific">Steinernema hermaphroditum</name>
    <dbReference type="NCBI Taxonomy" id="289476"/>
    <lineage>
        <taxon>Eukaryota</taxon>
        <taxon>Metazoa</taxon>
        <taxon>Ecdysozoa</taxon>
        <taxon>Nematoda</taxon>
        <taxon>Chromadorea</taxon>
        <taxon>Rhabditida</taxon>
        <taxon>Tylenchina</taxon>
        <taxon>Panagrolaimomorpha</taxon>
        <taxon>Strongyloidoidea</taxon>
        <taxon>Steinernematidae</taxon>
        <taxon>Steinernema</taxon>
    </lineage>
</organism>
<accession>A0AA39I4C9</accession>
<feature type="signal peptide" evidence="2">
    <location>
        <begin position="1"/>
        <end position="17"/>
    </location>
</feature>
<reference evidence="3" key="1">
    <citation type="submission" date="2023-06" db="EMBL/GenBank/DDBJ databases">
        <title>Genomic analysis of the entomopathogenic nematode Steinernema hermaphroditum.</title>
        <authorList>
            <person name="Schwarz E.M."/>
            <person name="Heppert J.K."/>
            <person name="Baniya A."/>
            <person name="Schwartz H.T."/>
            <person name="Tan C.-H."/>
            <person name="Antoshechkin I."/>
            <person name="Sternberg P.W."/>
            <person name="Goodrich-Blair H."/>
            <person name="Dillman A.R."/>
        </authorList>
    </citation>
    <scope>NUCLEOTIDE SEQUENCE</scope>
    <source>
        <strain evidence="3">PS9179</strain>
        <tissue evidence="3">Whole animal</tissue>
    </source>
</reference>
<proteinExistence type="predicted"/>
<evidence type="ECO:0000256" key="1">
    <source>
        <dbReference type="SAM" id="MobiDB-lite"/>
    </source>
</evidence>
<comment type="caution">
    <text evidence="3">The sequence shown here is derived from an EMBL/GenBank/DDBJ whole genome shotgun (WGS) entry which is preliminary data.</text>
</comment>
<dbReference type="Proteomes" id="UP001175271">
    <property type="component" value="Unassembled WGS sequence"/>
</dbReference>
<sequence>MMRRSLILCLLVAVGSTTVVLNYEELHGSTVVGDSVRFQQFDFDFVACARNFLYREDIDYFTYAETDRKCFGFTNVTGRTGPVEGTRTYVIKRPIVWIIDDGKSSNKTATQPTTTTSKPKTKPLTTTKRPVTTSSTAKPTTAKSTTTTKQPKTKPPTTKKPITTTPKTTSRTTASKKTTLKTTTTTRKSKITTATKKVTTPKPITTTTKKAKPITTTTKAPVAAKRKPVASCKKGFVQYKDRCYGGVNVVHEGDDKNMQKVIANVCQKSIPNGRPASIRDAEENEFLRKIVASKGWRGNSVPDKNLIIGMNLGLLGSSALDKKRFSWMDNNTVTYTNYGRLSAQMEWAHGWRWMSIDELSFSKSTRKGATNGVGDVYGAERNEKKSGLEEERTTTVELRSELEIERKLNAETMSEDLMWQITSLTEDKVRLAQKMPSSRSR</sequence>
<evidence type="ECO:0008006" key="5">
    <source>
        <dbReference type="Google" id="ProtNLM"/>
    </source>
</evidence>
<keyword evidence="2" id="KW-0732">Signal</keyword>
<protein>
    <recommendedName>
        <fullName evidence="5">C-type lectin domain-containing protein</fullName>
    </recommendedName>
</protein>
<evidence type="ECO:0000256" key="2">
    <source>
        <dbReference type="SAM" id="SignalP"/>
    </source>
</evidence>
<feature type="compositionally biased region" description="Basic and acidic residues" evidence="1">
    <location>
        <begin position="378"/>
        <end position="393"/>
    </location>
</feature>
<dbReference type="Gene3D" id="3.10.100.10">
    <property type="entry name" value="Mannose-Binding Protein A, subunit A"/>
    <property type="match status" value="1"/>
</dbReference>